<dbReference type="InterPro" id="IPR001227">
    <property type="entry name" value="Ac_transferase_dom_sf"/>
</dbReference>
<dbReference type="EMBL" id="CP002207">
    <property type="protein sequence ID" value="ADP32226.1"/>
    <property type="molecule type" value="Genomic_DNA"/>
</dbReference>
<dbReference type="InterPro" id="IPR050444">
    <property type="entry name" value="Polyketide_Synthase"/>
</dbReference>
<feature type="domain" description="Malonyl-CoA:ACP transacylase (MAT)" evidence="2">
    <location>
        <begin position="8"/>
        <end position="305"/>
    </location>
</feature>
<dbReference type="SUPFAM" id="SSF52151">
    <property type="entry name" value="FabD/lysophospholipase-like"/>
    <property type="match status" value="1"/>
</dbReference>
<evidence type="ECO:0000259" key="2">
    <source>
        <dbReference type="SMART" id="SM00827"/>
    </source>
</evidence>
<evidence type="ECO:0000313" key="4">
    <source>
        <dbReference type="Proteomes" id="UP000006867"/>
    </source>
</evidence>
<gene>
    <name evidence="3" type="ordered locus">BATR1942_06360</name>
</gene>
<dbReference type="InterPro" id="IPR016036">
    <property type="entry name" value="Malonyl_transacylase_ACP-bd"/>
</dbReference>
<organism evidence="3 4">
    <name type="scientific">Bacillus atrophaeus (strain 1942)</name>
    <dbReference type="NCBI Taxonomy" id="720555"/>
    <lineage>
        <taxon>Bacteria</taxon>
        <taxon>Bacillati</taxon>
        <taxon>Bacillota</taxon>
        <taxon>Bacilli</taxon>
        <taxon>Bacillales</taxon>
        <taxon>Bacillaceae</taxon>
        <taxon>Bacillus</taxon>
    </lineage>
</organism>
<dbReference type="Gene3D" id="3.40.366.10">
    <property type="entry name" value="Malonyl-Coenzyme A Acyl Carrier Protein, domain 2"/>
    <property type="match status" value="1"/>
</dbReference>
<proteinExistence type="predicted"/>
<keyword evidence="4" id="KW-1185">Reference proteome</keyword>
<protein>
    <submittedName>
        <fullName evidence="3">Enzyme involved in polyketide synthesis</fullName>
    </submittedName>
</protein>
<dbReference type="Proteomes" id="UP000006867">
    <property type="component" value="Chromosome"/>
</dbReference>
<dbReference type="InterPro" id="IPR014043">
    <property type="entry name" value="Acyl_transferase_dom"/>
</dbReference>
<dbReference type="SUPFAM" id="SSF55048">
    <property type="entry name" value="Probable ACP-binding domain of malonyl-CoA ACP transacylase"/>
    <property type="match status" value="1"/>
</dbReference>
<dbReference type="SMART" id="SM00827">
    <property type="entry name" value="PKS_AT"/>
    <property type="match status" value="1"/>
</dbReference>
<keyword evidence="1" id="KW-0808">Transferase</keyword>
<name>A0ABM5LWI5_BACA1</name>
<dbReference type="InterPro" id="IPR016035">
    <property type="entry name" value="Acyl_Trfase/lysoPLipase"/>
</dbReference>
<dbReference type="PANTHER" id="PTHR45681">
    <property type="entry name" value="POLYKETIDE SYNTHASE 44-RELATED"/>
    <property type="match status" value="1"/>
</dbReference>
<dbReference type="Pfam" id="PF00698">
    <property type="entry name" value="Acyl_transf_1"/>
    <property type="match status" value="1"/>
</dbReference>
<dbReference type="RefSeq" id="WP_003328847.1">
    <property type="nucleotide sequence ID" value="NC_014639.1"/>
</dbReference>
<dbReference type="PANTHER" id="PTHR45681:SF6">
    <property type="entry name" value="POLYKETIDE SYNTHASE 37"/>
    <property type="match status" value="1"/>
</dbReference>
<accession>A0ABM5LWI5</accession>
<evidence type="ECO:0000256" key="1">
    <source>
        <dbReference type="ARBA" id="ARBA00022679"/>
    </source>
</evidence>
<reference evidence="3 4" key="1">
    <citation type="journal article" date="2011" name="Front. Microbiol.">
        <title>Genomic signatures of strain selection and enhancement in Bacillus atrophaeus var. globigii, a historical biowarfare simulant.</title>
        <authorList>
            <person name="Gibbons H.S."/>
            <person name="Broomall S.M."/>
            <person name="McNew L.A."/>
            <person name="Daligault H."/>
            <person name="Chapman C."/>
            <person name="Bruce D."/>
            <person name="Karavis M."/>
            <person name="Krepps M."/>
            <person name="McGregor P.A."/>
            <person name="Hong C."/>
            <person name="Park K.H."/>
            <person name="Akmal A."/>
            <person name="Feldman A."/>
            <person name="Lin J.S."/>
            <person name="Chang W.E."/>
            <person name="Higgs B.W."/>
            <person name="Demirev P."/>
            <person name="Lindquist J."/>
            <person name="Liem A."/>
            <person name="Fochler E."/>
            <person name="Read T.D."/>
            <person name="Tapia R."/>
            <person name="Johnson S."/>
            <person name="Bishop-Lilly K.A."/>
            <person name="Detter C."/>
            <person name="Han C."/>
            <person name="Sozhamannan S."/>
            <person name="Rosenzweig C.N."/>
            <person name="Skowronski E.W."/>
        </authorList>
    </citation>
    <scope>NUCLEOTIDE SEQUENCE [LARGE SCALE GENOMIC DNA]</scope>
    <source>
        <strain evidence="3 4">1942</strain>
    </source>
</reference>
<evidence type="ECO:0000313" key="3">
    <source>
        <dbReference type="EMBL" id="ADP32226.1"/>
    </source>
</evidence>
<sequence>MSKPIVFMFSGQGSQYYHMGQKLFSENTAFRNCLLNMDAIVTRRIGKSILSEMYNPAKRISDPFDRTLYTHPAIFMVEYALYQVLFEKGIQPDYVLGTSLGEFTSAAVSGVLDAEDAMECILEQAIIMEEHCREGSMLAILDHPQLYNEFPQIFDQSELTSVNYHSHFVVSGENEKIKMIINFLKEKHITHQMLPVSYGFHSSLMDPAERTYKEFLRSKSFKSPSIPYISSLSGDRVTEIDHYFFWDTVRKPIQFPQAIHYLESRHTCRFIDLGPSGTLAAFAKQLISEDSGSRCSSIITPFQQELKNLETVENLLKLERK</sequence>